<gene>
    <name evidence="3" type="ORF">CTOB1V02_LOCUS17570</name>
</gene>
<accession>A0A7R8X4S0</accession>
<dbReference type="PANTHER" id="PTHR42752:SF1">
    <property type="entry name" value="IMIDAZOLONEPROPIONASE-RELATED"/>
    <property type="match status" value="1"/>
</dbReference>
<sequence length="67" mass="7376">MLRVITKAKEQMEIGISSTFCGAHAVPRNTTSEEATEEILSQQLPAVLRAKEQGDVVVDNIDVFCEK</sequence>
<dbReference type="OrthoDB" id="194468at2759"/>
<evidence type="ECO:0000256" key="2">
    <source>
        <dbReference type="ARBA" id="ARBA00022801"/>
    </source>
</evidence>
<dbReference type="GO" id="GO:0050480">
    <property type="term" value="F:imidazolonepropionase activity"/>
    <property type="evidence" value="ECO:0007669"/>
    <property type="project" value="TreeGrafter"/>
</dbReference>
<dbReference type="PANTHER" id="PTHR42752">
    <property type="entry name" value="IMIDAZOLONEPROPIONASE"/>
    <property type="match status" value="1"/>
</dbReference>
<dbReference type="Gene3D" id="3.20.20.140">
    <property type="entry name" value="Metal-dependent hydrolases"/>
    <property type="match status" value="1"/>
</dbReference>
<feature type="non-terminal residue" evidence="3">
    <location>
        <position position="67"/>
    </location>
</feature>
<keyword evidence="1" id="KW-0479">Metal-binding</keyword>
<keyword evidence="2" id="KW-0378">Hydrolase</keyword>
<evidence type="ECO:0000256" key="1">
    <source>
        <dbReference type="ARBA" id="ARBA00022723"/>
    </source>
</evidence>
<dbReference type="GO" id="GO:0046872">
    <property type="term" value="F:metal ion binding"/>
    <property type="evidence" value="ECO:0007669"/>
    <property type="project" value="UniProtKB-KW"/>
</dbReference>
<protein>
    <submittedName>
        <fullName evidence="3">Uncharacterized protein</fullName>
    </submittedName>
</protein>
<proteinExistence type="predicted"/>
<organism evidence="3">
    <name type="scientific">Cyprideis torosa</name>
    <dbReference type="NCBI Taxonomy" id="163714"/>
    <lineage>
        <taxon>Eukaryota</taxon>
        <taxon>Metazoa</taxon>
        <taxon>Ecdysozoa</taxon>
        <taxon>Arthropoda</taxon>
        <taxon>Crustacea</taxon>
        <taxon>Oligostraca</taxon>
        <taxon>Ostracoda</taxon>
        <taxon>Podocopa</taxon>
        <taxon>Podocopida</taxon>
        <taxon>Cytherocopina</taxon>
        <taxon>Cytheroidea</taxon>
        <taxon>Cytherideidae</taxon>
        <taxon>Cyprideis</taxon>
    </lineage>
</organism>
<reference evidence="3" key="1">
    <citation type="submission" date="2020-11" db="EMBL/GenBank/DDBJ databases">
        <authorList>
            <person name="Tran Van P."/>
        </authorList>
    </citation>
    <scope>NUCLEOTIDE SEQUENCE</scope>
</reference>
<dbReference type="GO" id="GO:0005737">
    <property type="term" value="C:cytoplasm"/>
    <property type="evidence" value="ECO:0007669"/>
    <property type="project" value="InterPro"/>
</dbReference>
<dbReference type="InterPro" id="IPR005920">
    <property type="entry name" value="HutI"/>
</dbReference>
<evidence type="ECO:0000313" key="3">
    <source>
        <dbReference type="EMBL" id="CAD7239755.1"/>
    </source>
</evidence>
<dbReference type="GO" id="GO:0019556">
    <property type="term" value="P:L-histidine catabolic process to glutamate and formamide"/>
    <property type="evidence" value="ECO:0007669"/>
    <property type="project" value="InterPro"/>
</dbReference>
<name>A0A7R8X4S0_9CRUS</name>
<dbReference type="EMBL" id="OB739967">
    <property type="protein sequence ID" value="CAD7239755.1"/>
    <property type="molecule type" value="Genomic_DNA"/>
</dbReference>
<dbReference type="AlphaFoldDB" id="A0A7R8X4S0"/>